<feature type="transmembrane region" description="Helical" evidence="8">
    <location>
        <begin position="337"/>
        <end position="355"/>
    </location>
</feature>
<dbReference type="AlphaFoldDB" id="A0A4Y8LSW7"/>
<comment type="subcellular location">
    <subcellularLocation>
        <location evidence="1">Membrane</location>
        <topology evidence="1">Multi-pass membrane protein</topology>
    </subcellularLocation>
</comment>
<feature type="transmembrane region" description="Helical" evidence="8">
    <location>
        <begin position="270"/>
        <end position="295"/>
    </location>
</feature>
<dbReference type="RefSeq" id="WP_167747189.1">
    <property type="nucleotide sequence ID" value="NZ_SOMN01000034.1"/>
</dbReference>
<feature type="transmembrane region" description="Helical" evidence="8">
    <location>
        <begin position="81"/>
        <end position="99"/>
    </location>
</feature>
<evidence type="ECO:0000256" key="3">
    <source>
        <dbReference type="ARBA" id="ARBA00022448"/>
    </source>
</evidence>
<evidence type="ECO:0000313" key="9">
    <source>
        <dbReference type="EMBL" id="TFE23460.1"/>
    </source>
</evidence>
<evidence type="ECO:0000256" key="8">
    <source>
        <dbReference type="SAM" id="Phobius"/>
    </source>
</evidence>
<evidence type="ECO:0000256" key="4">
    <source>
        <dbReference type="ARBA" id="ARBA00022544"/>
    </source>
</evidence>
<feature type="transmembrane region" description="Helical" evidence="8">
    <location>
        <begin position="12"/>
        <end position="29"/>
    </location>
</feature>
<dbReference type="NCBIfam" id="TIGR00912">
    <property type="entry name" value="2A0309"/>
    <property type="match status" value="1"/>
</dbReference>
<name>A0A4Y8LSW7_9BACL</name>
<gene>
    <name evidence="9" type="ORF">E2980_19095</name>
</gene>
<feature type="transmembrane region" description="Helical" evidence="8">
    <location>
        <begin position="184"/>
        <end position="205"/>
    </location>
</feature>
<reference evidence="9 10" key="1">
    <citation type="submission" date="2019-03" db="EMBL/GenBank/DDBJ databases">
        <title>Cohnella endophytica sp. nov., a novel endophytic bacterium isolated from bark of Sonneratia apetala.</title>
        <authorList>
            <person name="Tuo L."/>
        </authorList>
    </citation>
    <scope>NUCLEOTIDE SEQUENCE [LARGE SCALE GENOMIC DNA]</scope>
    <source>
        <strain evidence="9 10">CCTCC AB 208254</strain>
    </source>
</reference>
<dbReference type="PANTHER" id="PTHR34975">
    <property type="entry name" value="SPORE GERMINATION PROTEIN A2"/>
    <property type="match status" value="1"/>
</dbReference>
<evidence type="ECO:0000256" key="1">
    <source>
        <dbReference type="ARBA" id="ARBA00004141"/>
    </source>
</evidence>
<comment type="caution">
    <text evidence="9">The sequence shown here is derived from an EMBL/GenBank/DDBJ whole genome shotgun (WGS) entry which is preliminary data.</text>
</comment>
<evidence type="ECO:0000256" key="5">
    <source>
        <dbReference type="ARBA" id="ARBA00022692"/>
    </source>
</evidence>
<accession>A0A4Y8LSW7</accession>
<feature type="transmembrane region" description="Helical" evidence="8">
    <location>
        <begin position="119"/>
        <end position="138"/>
    </location>
</feature>
<evidence type="ECO:0000256" key="2">
    <source>
        <dbReference type="ARBA" id="ARBA00007998"/>
    </source>
</evidence>
<proteinExistence type="inferred from homology"/>
<keyword evidence="7 8" id="KW-0472">Membrane</keyword>
<protein>
    <submittedName>
        <fullName evidence="9">Spore gernimation protein</fullName>
    </submittedName>
</protein>
<keyword evidence="4" id="KW-0309">Germination</keyword>
<keyword evidence="10" id="KW-1185">Reference proteome</keyword>
<keyword evidence="5 8" id="KW-0812">Transmembrane</keyword>
<keyword evidence="3" id="KW-0813">Transport</keyword>
<feature type="transmembrane region" description="Helical" evidence="8">
    <location>
        <begin position="145"/>
        <end position="164"/>
    </location>
</feature>
<feature type="transmembrane region" description="Helical" evidence="8">
    <location>
        <begin position="307"/>
        <end position="331"/>
    </location>
</feature>
<comment type="similarity">
    <text evidence="2">Belongs to the amino acid-polyamine-organocation (APC) superfamily. Spore germination protein (SGP) (TC 2.A.3.9) family.</text>
</comment>
<dbReference type="Pfam" id="PF03845">
    <property type="entry name" value="Spore_permease"/>
    <property type="match status" value="1"/>
</dbReference>
<dbReference type="InterPro" id="IPR004761">
    <property type="entry name" value="Spore_GerAB"/>
</dbReference>
<feature type="transmembrane region" description="Helical" evidence="8">
    <location>
        <begin position="217"/>
        <end position="250"/>
    </location>
</feature>
<evidence type="ECO:0000313" key="10">
    <source>
        <dbReference type="Proteomes" id="UP000297900"/>
    </source>
</evidence>
<feature type="transmembrane region" description="Helical" evidence="8">
    <location>
        <begin position="41"/>
        <end position="61"/>
    </location>
</feature>
<organism evidence="9 10">
    <name type="scientific">Cohnella luojiensis</name>
    <dbReference type="NCBI Taxonomy" id="652876"/>
    <lineage>
        <taxon>Bacteria</taxon>
        <taxon>Bacillati</taxon>
        <taxon>Bacillota</taxon>
        <taxon>Bacilli</taxon>
        <taxon>Bacillales</taxon>
        <taxon>Paenibacillaceae</taxon>
        <taxon>Cohnella</taxon>
    </lineage>
</organism>
<dbReference type="Gene3D" id="1.20.1740.10">
    <property type="entry name" value="Amino acid/polyamine transporter I"/>
    <property type="match status" value="1"/>
</dbReference>
<evidence type="ECO:0000256" key="6">
    <source>
        <dbReference type="ARBA" id="ARBA00022989"/>
    </source>
</evidence>
<dbReference type="GO" id="GO:0009847">
    <property type="term" value="P:spore germination"/>
    <property type="evidence" value="ECO:0007669"/>
    <property type="project" value="InterPro"/>
</dbReference>
<dbReference type="PANTHER" id="PTHR34975:SF2">
    <property type="entry name" value="SPORE GERMINATION PROTEIN A2"/>
    <property type="match status" value="1"/>
</dbReference>
<dbReference type="Proteomes" id="UP000297900">
    <property type="component" value="Unassembled WGS sequence"/>
</dbReference>
<evidence type="ECO:0000256" key="7">
    <source>
        <dbReference type="ARBA" id="ARBA00023136"/>
    </source>
</evidence>
<dbReference type="GO" id="GO:0016020">
    <property type="term" value="C:membrane"/>
    <property type="evidence" value="ECO:0007669"/>
    <property type="project" value="UniProtKB-SubCell"/>
</dbReference>
<dbReference type="EMBL" id="SOMN01000034">
    <property type="protein sequence ID" value="TFE23460.1"/>
    <property type="molecule type" value="Genomic_DNA"/>
</dbReference>
<keyword evidence="6 8" id="KW-1133">Transmembrane helix</keyword>
<sequence>MLEKGKIAGRQFMILVIFYIMGSAILFIPGKLSAPGKQDSWISALVATGVGLLIVLIYNVIGRRNPGMTIVEYSEHVLGKWFGKIVALVFLIFFLILIALDLRDIGDFLSTQAMPDTPIQAVLIPFLCVVMIGMRYGLEVYTRFAELFFPVVLLLWFILLISLYPEMKFEHIQPIFEHGFKGIAITAPVMVGFPMSELVALLMIYPYVNQKKSAAKGFLVGTLIGGIMLTLLTLVCILVLGVFGTVSSTYPSYLLAQKINIGDFFQRVEALMAIIWFFTLFTRVSIFFYAIVLGLAQVMKLQDYRPLILPLGLFLLSFGQTVSPNIIHVIGATKNEWAMYQMTCGVFFPLLLLGADTLRQNRGRKL</sequence>